<dbReference type="Pfam" id="PF13847">
    <property type="entry name" value="Methyltransf_31"/>
    <property type="match status" value="1"/>
</dbReference>
<organism evidence="7">
    <name type="scientific">Skeletonema marinoi</name>
    <dbReference type="NCBI Taxonomy" id="267567"/>
    <lineage>
        <taxon>Eukaryota</taxon>
        <taxon>Sar</taxon>
        <taxon>Stramenopiles</taxon>
        <taxon>Ochrophyta</taxon>
        <taxon>Bacillariophyta</taxon>
        <taxon>Coscinodiscophyceae</taxon>
        <taxon>Thalassiosirophycidae</taxon>
        <taxon>Thalassiosirales</taxon>
        <taxon>Skeletonemataceae</taxon>
        <taxon>Skeletonema</taxon>
        <taxon>Skeletonema marinoi-dohrnii complex</taxon>
    </lineage>
</organism>
<comment type="caution">
    <text evidence="4">Lacks conserved residue(s) required for the propagation of feature annotation.</text>
</comment>
<dbReference type="Gene3D" id="3.40.50.150">
    <property type="entry name" value="Vaccinia Virus protein VP39"/>
    <property type="match status" value="1"/>
</dbReference>
<dbReference type="InterPro" id="IPR010280">
    <property type="entry name" value="U5_MeTrfase_fam"/>
</dbReference>
<dbReference type="PROSITE" id="PS01230">
    <property type="entry name" value="TRMA_1"/>
    <property type="match status" value="1"/>
</dbReference>
<accession>A0A7S2PY56</accession>
<proteinExistence type="inferred from homology"/>
<evidence type="ECO:0000259" key="6">
    <source>
        <dbReference type="Pfam" id="PF13847"/>
    </source>
</evidence>
<dbReference type="PROSITE" id="PS51687">
    <property type="entry name" value="SAM_MT_RNA_M5U"/>
    <property type="match status" value="1"/>
</dbReference>
<feature type="binding site" evidence="4">
    <location>
        <position position="217"/>
    </location>
    <ligand>
        <name>S-adenosyl-L-methionine</name>
        <dbReference type="ChEBI" id="CHEBI:59789"/>
    </ligand>
</feature>
<dbReference type="InterPro" id="IPR030390">
    <property type="entry name" value="MeTrfase_TrmA_AS"/>
</dbReference>
<dbReference type="GO" id="GO:0006396">
    <property type="term" value="P:RNA processing"/>
    <property type="evidence" value="ECO:0007669"/>
    <property type="project" value="InterPro"/>
</dbReference>
<gene>
    <name evidence="7" type="ORF">SMAR0320_LOCUS20612</name>
</gene>
<dbReference type="AlphaFoldDB" id="A0A7S2PY56"/>
<dbReference type="PANTHER" id="PTHR45904">
    <property type="entry name" value="TRNA (URACIL-5-)-METHYLTRANSFERASE"/>
    <property type="match status" value="1"/>
</dbReference>
<sequence length="362" mass="39976">MPDWSCGLADIFNEFLATSSIPPYDSKVHRGIWRTITLRCSLRTREIMVIVVHAPAGGGVGKRDCGTDDYSTVFESEKQRLVDMLTKDAIPTPSRDFPEGYKKEEEETSGDMKVTSIFFQEYVGLSNPPPEHPVQHIYGKTSLEERLGKCTFQISPGAFFQTNTQGAEVLYDIVVNRIKEVTTSPQDTLLVDVCCGTGTIGLTCLKEGVVGKLVGVDISEPAIADAVVNATKNGYTESATTRFVASPAEKVLPDEMKNIPKNCPVVAVVDPARDGLHGVVVRTLRSNERIQRLVYVSCNPTGTLARDAAMLCSPPTKKYPGRPFKPTLSQPVDMFPSTKHCEMVMTFDRLSVEEYEQYHDKE</sequence>
<dbReference type="GO" id="GO:0008173">
    <property type="term" value="F:RNA methyltransferase activity"/>
    <property type="evidence" value="ECO:0007669"/>
    <property type="project" value="InterPro"/>
</dbReference>
<keyword evidence="3 4" id="KW-0949">S-adenosyl-L-methionine</keyword>
<dbReference type="CDD" id="cd02440">
    <property type="entry name" value="AdoMet_MTases"/>
    <property type="match status" value="1"/>
</dbReference>
<feature type="active site" evidence="5">
    <location>
        <position position="298"/>
    </location>
</feature>
<feature type="binding site" evidence="4">
    <location>
        <position position="161"/>
    </location>
    <ligand>
        <name>S-adenosyl-L-methionine</name>
        <dbReference type="ChEBI" id="CHEBI:59789"/>
    </ligand>
</feature>
<dbReference type="InterPro" id="IPR025714">
    <property type="entry name" value="Methyltranfer_dom"/>
</dbReference>
<evidence type="ECO:0000256" key="5">
    <source>
        <dbReference type="PROSITE-ProRule" id="PRU10015"/>
    </source>
</evidence>
<reference evidence="7" key="1">
    <citation type="submission" date="2021-01" db="EMBL/GenBank/DDBJ databases">
        <authorList>
            <person name="Corre E."/>
            <person name="Pelletier E."/>
            <person name="Niang G."/>
            <person name="Scheremetjew M."/>
            <person name="Finn R."/>
            <person name="Kale V."/>
            <person name="Holt S."/>
            <person name="Cochrane G."/>
            <person name="Meng A."/>
            <person name="Brown T."/>
            <person name="Cohen L."/>
        </authorList>
    </citation>
    <scope>NUCLEOTIDE SEQUENCE</scope>
    <source>
        <strain evidence="7">SM1012Den-03</strain>
    </source>
</reference>
<feature type="binding site" evidence="4">
    <location>
        <position position="270"/>
    </location>
    <ligand>
        <name>S-adenosyl-L-methionine</name>
        <dbReference type="ChEBI" id="CHEBI:59789"/>
    </ligand>
</feature>
<dbReference type="PANTHER" id="PTHR45904:SF2">
    <property type="entry name" value="TRNA (URACIL-5-)-METHYLTRANSFERASE HOMOLOG A"/>
    <property type="match status" value="1"/>
</dbReference>
<dbReference type="InterPro" id="IPR045850">
    <property type="entry name" value="TRM2_met"/>
</dbReference>
<evidence type="ECO:0000256" key="2">
    <source>
        <dbReference type="ARBA" id="ARBA00022679"/>
    </source>
</evidence>
<name>A0A7S2PY56_9STRA</name>
<dbReference type="InterPro" id="IPR029063">
    <property type="entry name" value="SAM-dependent_MTases_sf"/>
</dbReference>
<dbReference type="GO" id="GO:0003723">
    <property type="term" value="F:RNA binding"/>
    <property type="evidence" value="ECO:0007669"/>
    <property type="project" value="TreeGrafter"/>
</dbReference>
<evidence type="ECO:0000313" key="7">
    <source>
        <dbReference type="EMBL" id="CAD9626094.1"/>
    </source>
</evidence>
<dbReference type="EMBL" id="HBGZ01029009">
    <property type="protein sequence ID" value="CAD9626094.1"/>
    <property type="molecule type" value="Transcribed_RNA"/>
</dbReference>
<feature type="domain" description="Methyltransferase" evidence="6">
    <location>
        <begin position="190"/>
        <end position="253"/>
    </location>
</feature>
<evidence type="ECO:0000256" key="4">
    <source>
        <dbReference type="PROSITE-ProRule" id="PRU01024"/>
    </source>
</evidence>
<dbReference type="GO" id="GO:0032259">
    <property type="term" value="P:methylation"/>
    <property type="evidence" value="ECO:0007669"/>
    <property type="project" value="UniProtKB-KW"/>
</dbReference>
<keyword evidence="2 4" id="KW-0808">Transferase</keyword>
<evidence type="ECO:0000256" key="1">
    <source>
        <dbReference type="ARBA" id="ARBA00022603"/>
    </source>
</evidence>
<comment type="similarity">
    <text evidence="4">Belongs to the class I-like SAM-binding methyltransferase superfamily. RNA M5U methyltransferase family.</text>
</comment>
<evidence type="ECO:0000256" key="3">
    <source>
        <dbReference type="ARBA" id="ARBA00022691"/>
    </source>
</evidence>
<feature type="active site" description="Nucleophile" evidence="4">
    <location>
        <position position="298"/>
    </location>
</feature>
<keyword evidence="1 4" id="KW-0489">Methyltransferase</keyword>
<protein>
    <recommendedName>
        <fullName evidence="6">Methyltransferase domain-containing protein</fullName>
    </recommendedName>
</protein>
<dbReference type="SUPFAM" id="SSF53335">
    <property type="entry name" value="S-adenosyl-L-methionine-dependent methyltransferases"/>
    <property type="match status" value="1"/>
</dbReference>